<dbReference type="Gene3D" id="2.40.50.100">
    <property type="match status" value="1"/>
</dbReference>
<dbReference type="SUPFAM" id="SSF50331">
    <property type="entry name" value="MOP-like"/>
    <property type="match status" value="1"/>
</dbReference>
<dbReference type="InterPro" id="IPR003439">
    <property type="entry name" value="ABC_transporter-like_ATP-bd"/>
</dbReference>
<dbReference type="GO" id="GO:0005524">
    <property type="term" value="F:ATP binding"/>
    <property type="evidence" value="ECO:0007669"/>
    <property type="project" value="UniProtKB-KW"/>
</dbReference>
<keyword evidence="9" id="KW-1185">Reference proteome</keyword>
<evidence type="ECO:0000256" key="3">
    <source>
        <dbReference type="ARBA" id="ARBA00022741"/>
    </source>
</evidence>
<proteinExistence type="predicted"/>
<dbReference type="Pfam" id="PF03459">
    <property type="entry name" value="TOBE"/>
    <property type="match status" value="1"/>
</dbReference>
<evidence type="ECO:0000313" key="9">
    <source>
        <dbReference type="Proteomes" id="UP000435304"/>
    </source>
</evidence>
<dbReference type="InterPro" id="IPR017871">
    <property type="entry name" value="ABC_transporter-like_CS"/>
</dbReference>
<sequence>MDGPVVSGLRASLRVPRPDFEVGVDLAADPGEVVALVGPNGAGKSTVLRALAGLEPAAGGSIRLDGRELATLPAHRRRVGLVFQDPLLFPHLSAVDNVAHGLRSQGLRRRAARERALALLRRWELGPLADRGGRQLSGGEAQRVALARALAPEPDLLLLDEPLSALDARTRLLTRGELAVRLGEFAGPSVLVTHDPVDAAVLADRVVVLERGRVVQVGTPAEVTRRPATDYVARLVGLNLLRGRAEGTTVRCPSGLVLTVAAPVQGPVHCVFRPSAVSVFASRPEGSPRNVLPGVLRGMAPHGDGVRLDVQLGTGDRVQAEVTPAAVAELRLGAASPLWLAVKASEIQVERAGGPI</sequence>
<dbReference type="PANTHER" id="PTHR42781:SF4">
    <property type="entry name" value="SPERMIDINE_PUTRESCINE IMPORT ATP-BINDING PROTEIN POTA"/>
    <property type="match status" value="1"/>
</dbReference>
<dbReference type="AlphaFoldDB" id="A0A6A9V1B8"/>
<dbReference type="Pfam" id="PF00005">
    <property type="entry name" value="ABC_tran"/>
    <property type="match status" value="1"/>
</dbReference>
<feature type="domain" description="Mop" evidence="7">
    <location>
        <begin position="285"/>
        <end position="351"/>
    </location>
</feature>
<keyword evidence="2 5" id="KW-0500">Molybdenum</keyword>
<evidence type="ECO:0000256" key="2">
    <source>
        <dbReference type="ARBA" id="ARBA00022505"/>
    </source>
</evidence>
<evidence type="ECO:0000259" key="7">
    <source>
        <dbReference type="PROSITE" id="PS51866"/>
    </source>
</evidence>
<feature type="domain" description="ABC transporter" evidence="6">
    <location>
        <begin position="6"/>
        <end position="236"/>
    </location>
</feature>
<evidence type="ECO:0000256" key="5">
    <source>
        <dbReference type="PROSITE-ProRule" id="PRU01213"/>
    </source>
</evidence>
<keyword evidence="3" id="KW-0547">Nucleotide-binding</keyword>
<accession>A0A6A9V1B8</accession>
<comment type="caution">
    <text evidence="8">The sequence shown here is derived from an EMBL/GenBank/DDBJ whole genome shotgun (WGS) entry which is preliminary data.</text>
</comment>
<dbReference type="InterPro" id="IPR003593">
    <property type="entry name" value="AAA+_ATPase"/>
</dbReference>
<dbReference type="SUPFAM" id="SSF52540">
    <property type="entry name" value="P-loop containing nucleoside triphosphate hydrolases"/>
    <property type="match status" value="1"/>
</dbReference>
<dbReference type="PROSITE" id="PS51866">
    <property type="entry name" value="MOP"/>
    <property type="match status" value="1"/>
</dbReference>
<dbReference type="SMART" id="SM00382">
    <property type="entry name" value="AAA"/>
    <property type="match status" value="1"/>
</dbReference>
<keyword evidence="1" id="KW-0813">Transport</keyword>
<protein>
    <submittedName>
        <fullName evidence="8">ATP-binding cassette domain-containing protein</fullName>
    </submittedName>
</protein>
<dbReference type="InterPro" id="IPR050093">
    <property type="entry name" value="ABC_SmlMolc_Importer"/>
</dbReference>
<dbReference type="PANTHER" id="PTHR42781">
    <property type="entry name" value="SPERMIDINE/PUTRESCINE IMPORT ATP-BINDING PROTEIN POTA"/>
    <property type="match status" value="1"/>
</dbReference>
<dbReference type="InterPro" id="IPR005116">
    <property type="entry name" value="Transp-assoc_OB_typ1"/>
</dbReference>
<name>A0A6A9V1B8_9ACTN</name>
<dbReference type="InterPro" id="IPR027417">
    <property type="entry name" value="P-loop_NTPase"/>
</dbReference>
<evidence type="ECO:0000259" key="6">
    <source>
        <dbReference type="PROSITE" id="PS50893"/>
    </source>
</evidence>
<reference evidence="8 9" key="1">
    <citation type="submission" date="2019-12" db="EMBL/GenBank/DDBJ databases">
        <title>Auraticoccus cholistani sp. nov., an actinomycete isolated from soil of Cholistan desert.</title>
        <authorList>
            <person name="Cheema M.T."/>
        </authorList>
    </citation>
    <scope>NUCLEOTIDE SEQUENCE [LARGE SCALE GENOMIC DNA]</scope>
    <source>
        <strain evidence="8 9">F435</strain>
    </source>
</reference>
<keyword evidence="4 8" id="KW-0067">ATP-binding</keyword>
<evidence type="ECO:0000256" key="4">
    <source>
        <dbReference type="ARBA" id="ARBA00022840"/>
    </source>
</evidence>
<evidence type="ECO:0000256" key="1">
    <source>
        <dbReference type="ARBA" id="ARBA00022448"/>
    </source>
</evidence>
<dbReference type="Gene3D" id="3.40.50.300">
    <property type="entry name" value="P-loop containing nucleotide triphosphate hydrolases"/>
    <property type="match status" value="1"/>
</dbReference>
<gene>
    <name evidence="8" type="ORF">GC722_12465</name>
</gene>
<dbReference type="InterPro" id="IPR008995">
    <property type="entry name" value="Mo/tungstate-bd_C_term_dom"/>
</dbReference>
<dbReference type="GO" id="GO:0015689">
    <property type="term" value="P:molybdate ion transport"/>
    <property type="evidence" value="ECO:0007669"/>
    <property type="project" value="InterPro"/>
</dbReference>
<dbReference type="Proteomes" id="UP000435304">
    <property type="component" value="Unassembled WGS sequence"/>
</dbReference>
<organism evidence="8 9">
    <name type="scientific">Auraticoccus cholistanensis</name>
    <dbReference type="NCBI Taxonomy" id="2656650"/>
    <lineage>
        <taxon>Bacteria</taxon>
        <taxon>Bacillati</taxon>
        <taxon>Actinomycetota</taxon>
        <taxon>Actinomycetes</taxon>
        <taxon>Propionibacteriales</taxon>
        <taxon>Propionibacteriaceae</taxon>
        <taxon>Auraticoccus</taxon>
    </lineage>
</organism>
<dbReference type="InterPro" id="IPR004606">
    <property type="entry name" value="Mop_domain"/>
</dbReference>
<evidence type="ECO:0000313" key="8">
    <source>
        <dbReference type="EMBL" id="MVA76830.1"/>
    </source>
</evidence>
<dbReference type="EMBL" id="WPCU01000008">
    <property type="protein sequence ID" value="MVA76830.1"/>
    <property type="molecule type" value="Genomic_DNA"/>
</dbReference>
<dbReference type="PROSITE" id="PS00211">
    <property type="entry name" value="ABC_TRANSPORTER_1"/>
    <property type="match status" value="1"/>
</dbReference>
<dbReference type="PROSITE" id="PS50893">
    <property type="entry name" value="ABC_TRANSPORTER_2"/>
    <property type="match status" value="1"/>
</dbReference>
<dbReference type="GO" id="GO:0016887">
    <property type="term" value="F:ATP hydrolysis activity"/>
    <property type="evidence" value="ECO:0007669"/>
    <property type="project" value="InterPro"/>
</dbReference>